<dbReference type="PANTHER" id="PTHR32309:SF13">
    <property type="entry name" value="FERRIC ENTEROBACTIN TRANSPORT PROTEIN FEPE"/>
    <property type="match status" value="1"/>
</dbReference>
<comment type="caution">
    <text evidence="3">The sequence shown here is derived from an EMBL/GenBank/DDBJ whole genome shotgun (WGS) entry which is preliminary data.</text>
</comment>
<protein>
    <recommendedName>
        <fullName evidence="5">Capsule biosynthesis protein</fullName>
    </recommendedName>
</protein>
<organism evidence="3 4">
    <name type="scientific">Alteromonas halophila</name>
    <dbReference type="NCBI Taxonomy" id="516698"/>
    <lineage>
        <taxon>Bacteria</taxon>
        <taxon>Pseudomonadati</taxon>
        <taxon>Pseudomonadota</taxon>
        <taxon>Gammaproteobacteria</taxon>
        <taxon>Alteromonadales</taxon>
        <taxon>Alteromonadaceae</taxon>
        <taxon>Alteromonas/Salinimonas group</taxon>
        <taxon>Alteromonas</taxon>
    </lineage>
</organism>
<keyword evidence="2" id="KW-0472">Membrane</keyword>
<keyword evidence="1" id="KW-0175">Coiled coil</keyword>
<evidence type="ECO:0008006" key="5">
    <source>
        <dbReference type="Google" id="ProtNLM"/>
    </source>
</evidence>
<dbReference type="RefSeq" id="WP_229804949.1">
    <property type="nucleotide sequence ID" value="NZ_BMXP01000001.1"/>
</dbReference>
<dbReference type="AlphaFoldDB" id="A0A918JD39"/>
<feature type="transmembrane region" description="Helical" evidence="2">
    <location>
        <begin position="20"/>
        <end position="40"/>
    </location>
</feature>
<proteinExistence type="predicted"/>
<gene>
    <name evidence="3" type="ORF">GCM10007391_00370</name>
</gene>
<keyword evidence="4" id="KW-1185">Reference proteome</keyword>
<evidence type="ECO:0000313" key="4">
    <source>
        <dbReference type="Proteomes" id="UP000631300"/>
    </source>
</evidence>
<reference evidence="3" key="2">
    <citation type="submission" date="2020-09" db="EMBL/GenBank/DDBJ databases">
        <authorList>
            <person name="Sun Q."/>
            <person name="Kim S."/>
        </authorList>
    </citation>
    <scope>NUCLEOTIDE SEQUENCE</scope>
    <source>
        <strain evidence="3">KCTC 22164</strain>
    </source>
</reference>
<evidence type="ECO:0000256" key="2">
    <source>
        <dbReference type="SAM" id="Phobius"/>
    </source>
</evidence>
<dbReference type="GO" id="GO:0005886">
    <property type="term" value="C:plasma membrane"/>
    <property type="evidence" value="ECO:0007669"/>
    <property type="project" value="TreeGrafter"/>
</dbReference>
<dbReference type="PANTHER" id="PTHR32309">
    <property type="entry name" value="TYROSINE-PROTEIN KINASE"/>
    <property type="match status" value="1"/>
</dbReference>
<dbReference type="Proteomes" id="UP000631300">
    <property type="component" value="Unassembled WGS sequence"/>
</dbReference>
<name>A0A918JD39_9ALTE</name>
<sequence length="372" mass="41942">MVEKNLNTIKAFILRRQKLLLVLPWLIYALYLVLMAAPQYESQSQLIVKSSDGTSSFDPSALMLSSVASSGLSNDSDLVEAFMLSSDMLTYLDQELNLREHYRSDEADLFSALSPFATKEDFLQYYLSHIDVTVDSTSSVITVKTRGFTPEYAQKINQAMVSRAEAFINEINNDLAKSKLTFARQEHQIVEEKLQATKTELLQFQAKYNVLDPMAEGAAFQQIAFSLEATLAQKKAELNTLSTMMSGNAPEMQNIKRQISAIQRQIQEQKQKLSDKDGRAGDLSVSELMAQYSNMKVELELAIQAYSASLVSLENTRVETYEKLQHLVTVERPTLPEDNQYPEIIYNLALFGVILLLFYGIARIVVATIREL</sequence>
<evidence type="ECO:0000256" key="1">
    <source>
        <dbReference type="SAM" id="Coils"/>
    </source>
</evidence>
<dbReference type="GO" id="GO:0004713">
    <property type="term" value="F:protein tyrosine kinase activity"/>
    <property type="evidence" value="ECO:0007669"/>
    <property type="project" value="TreeGrafter"/>
</dbReference>
<accession>A0A918JD39</accession>
<keyword evidence="2" id="KW-1133">Transmembrane helix</keyword>
<reference evidence="3" key="1">
    <citation type="journal article" date="2014" name="Int. J. Syst. Evol. Microbiol.">
        <title>Complete genome sequence of Corynebacterium casei LMG S-19264T (=DSM 44701T), isolated from a smear-ripened cheese.</title>
        <authorList>
            <consortium name="US DOE Joint Genome Institute (JGI-PGF)"/>
            <person name="Walter F."/>
            <person name="Albersmeier A."/>
            <person name="Kalinowski J."/>
            <person name="Ruckert C."/>
        </authorList>
    </citation>
    <scope>NUCLEOTIDE SEQUENCE</scope>
    <source>
        <strain evidence="3">KCTC 22164</strain>
    </source>
</reference>
<feature type="transmembrane region" description="Helical" evidence="2">
    <location>
        <begin position="344"/>
        <end position="366"/>
    </location>
</feature>
<evidence type="ECO:0000313" key="3">
    <source>
        <dbReference type="EMBL" id="GGW72801.1"/>
    </source>
</evidence>
<keyword evidence="2" id="KW-0812">Transmembrane</keyword>
<dbReference type="InterPro" id="IPR050445">
    <property type="entry name" value="Bact_polysacc_biosynth/exp"/>
</dbReference>
<feature type="coiled-coil region" evidence="1">
    <location>
        <begin position="252"/>
        <end position="316"/>
    </location>
</feature>
<dbReference type="EMBL" id="BMXP01000001">
    <property type="protein sequence ID" value="GGW72801.1"/>
    <property type="molecule type" value="Genomic_DNA"/>
</dbReference>